<evidence type="ECO:0000259" key="4">
    <source>
        <dbReference type="Pfam" id="PF00294"/>
    </source>
</evidence>
<feature type="domain" description="Carbohydrate kinase PfkB" evidence="4">
    <location>
        <begin position="5"/>
        <end position="311"/>
    </location>
</feature>
<dbReference type="RefSeq" id="WP_380024178.1">
    <property type="nucleotide sequence ID" value="NZ_JBHSHC010000014.1"/>
</dbReference>
<dbReference type="PROSITE" id="PS00583">
    <property type="entry name" value="PFKB_KINASES_1"/>
    <property type="match status" value="1"/>
</dbReference>
<dbReference type="Proteomes" id="UP001596002">
    <property type="component" value="Unassembled WGS sequence"/>
</dbReference>
<evidence type="ECO:0000313" key="6">
    <source>
        <dbReference type="Proteomes" id="UP001596002"/>
    </source>
</evidence>
<dbReference type="PROSITE" id="PS00584">
    <property type="entry name" value="PFKB_KINASES_2"/>
    <property type="match status" value="1"/>
</dbReference>
<evidence type="ECO:0000313" key="5">
    <source>
        <dbReference type="EMBL" id="MFC4766193.1"/>
    </source>
</evidence>
<keyword evidence="2 5" id="KW-0808">Transferase</keyword>
<dbReference type="InterPro" id="IPR029056">
    <property type="entry name" value="Ribokinase-like"/>
</dbReference>
<comment type="similarity">
    <text evidence="1">Belongs to the carbohydrate kinase PfkB family.</text>
</comment>
<accession>A0ABV9PX19</accession>
<dbReference type="InterPro" id="IPR050306">
    <property type="entry name" value="PfkB_Carbo_kinase"/>
</dbReference>
<dbReference type="EC" id="2.7.1.-" evidence="5"/>
<name>A0ABV9PX19_9BACL</name>
<dbReference type="Gene3D" id="3.40.1190.20">
    <property type="match status" value="1"/>
</dbReference>
<gene>
    <name evidence="5" type="ORF">ACFO8Q_02105</name>
</gene>
<sequence length="318" mass="34877">MNTNAVVCIGELLIDFFCTDIEVDLLEGTHFLKQAGGAPANVSAAISKLGGHAIFAGKVGDDPFGRFLMRTLKDVNVDTSMLILDPHSRTTLAFVSLQADGERDFTFHRGSDGLLTVGELDIPKMLQSKIIHFGSATAMLEGPSRDTYFQVMELAKDNKIFISFDPNYREFLWKGNTGEFRRLAKKALSFSDFVKVSQEELQFITGTEKLEAGVDILHQYGAKWISVTLGKDGTFVSTGEHSAIVKSIQVKAVDSTGAGDAFVGAVLFQLSRFEHPLQTIHDFEKIKEMTFFANKAAALVCTKMGAISSLPNYEMVVN</sequence>
<dbReference type="Pfam" id="PF00294">
    <property type="entry name" value="PfkB"/>
    <property type="match status" value="1"/>
</dbReference>
<dbReference type="CDD" id="cd01167">
    <property type="entry name" value="bac_FRK"/>
    <property type="match status" value="1"/>
</dbReference>
<evidence type="ECO:0000256" key="2">
    <source>
        <dbReference type="ARBA" id="ARBA00022679"/>
    </source>
</evidence>
<dbReference type="InterPro" id="IPR011611">
    <property type="entry name" value="PfkB_dom"/>
</dbReference>
<evidence type="ECO:0000256" key="1">
    <source>
        <dbReference type="ARBA" id="ARBA00010688"/>
    </source>
</evidence>
<dbReference type="EMBL" id="JBHSHC010000014">
    <property type="protein sequence ID" value="MFC4766193.1"/>
    <property type="molecule type" value="Genomic_DNA"/>
</dbReference>
<dbReference type="GO" id="GO:0016301">
    <property type="term" value="F:kinase activity"/>
    <property type="evidence" value="ECO:0007669"/>
    <property type="project" value="UniProtKB-KW"/>
</dbReference>
<organism evidence="5 6">
    <name type="scientific">Effusibacillus consociatus</name>
    <dbReference type="NCBI Taxonomy" id="1117041"/>
    <lineage>
        <taxon>Bacteria</taxon>
        <taxon>Bacillati</taxon>
        <taxon>Bacillota</taxon>
        <taxon>Bacilli</taxon>
        <taxon>Bacillales</taxon>
        <taxon>Alicyclobacillaceae</taxon>
        <taxon>Effusibacillus</taxon>
    </lineage>
</organism>
<dbReference type="PANTHER" id="PTHR43085">
    <property type="entry name" value="HEXOKINASE FAMILY MEMBER"/>
    <property type="match status" value="1"/>
</dbReference>
<dbReference type="SUPFAM" id="SSF53613">
    <property type="entry name" value="Ribokinase-like"/>
    <property type="match status" value="1"/>
</dbReference>
<evidence type="ECO:0000256" key="3">
    <source>
        <dbReference type="ARBA" id="ARBA00022777"/>
    </source>
</evidence>
<dbReference type="InterPro" id="IPR002173">
    <property type="entry name" value="Carboh/pur_kinase_PfkB_CS"/>
</dbReference>
<proteinExistence type="inferred from homology"/>
<protein>
    <submittedName>
        <fullName evidence="5">Carbohydrate kinase</fullName>
        <ecNumber evidence="5">2.7.1.-</ecNumber>
    </submittedName>
</protein>
<reference evidence="6" key="1">
    <citation type="journal article" date="2019" name="Int. J. Syst. Evol. Microbiol.">
        <title>The Global Catalogue of Microorganisms (GCM) 10K type strain sequencing project: providing services to taxonomists for standard genome sequencing and annotation.</title>
        <authorList>
            <consortium name="The Broad Institute Genomics Platform"/>
            <consortium name="The Broad Institute Genome Sequencing Center for Infectious Disease"/>
            <person name="Wu L."/>
            <person name="Ma J."/>
        </authorList>
    </citation>
    <scope>NUCLEOTIDE SEQUENCE [LARGE SCALE GENOMIC DNA]</scope>
    <source>
        <strain evidence="6">WYCCWR 12678</strain>
    </source>
</reference>
<keyword evidence="6" id="KW-1185">Reference proteome</keyword>
<keyword evidence="3 5" id="KW-0418">Kinase</keyword>
<comment type="caution">
    <text evidence="5">The sequence shown here is derived from an EMBL/GenBank/DDBJ whole genome shotgun (WGS) entry which is preliminary data.</text>
</comment>
<dbReference type="PANTHER" id="PTHR43085:SF54">
    <property type="entry name" value="PUTATIVE-RELATED"/>
    <property type="match status" value="1"/>
</dbReference>